<gene>
    <name evidence="1" type="ORF">GCM10007857_55870</name>
</gene>
<name>A0ABQ6B368_9BRAD</name>
<reference evidence="2" key="1">
    <citation type="journal article" date="2019" name="Int. J. Syst. Evol. Microbiol.">
        <title>The Global Catalogue of Microorganisms (GCM) 10K type strain sequencing project: providing services to taxonomists for standard genome sequencing and annotation.</title>
        <authorList>
            <consortium name="The Broad Institute Genomics Platform"/>
            <consortium name="The Broad Institute Genome Sequencing Center for Infectious Disease"/>
            <person name="Wu L."/>
            <person name="Ma J."/>
        </authorList>
    </citation>
    <scope>NUCLEOTIDE SEQUENCE [LARGE SCALE GENOMIC DNA]</scope>
    <source>
        <strain evidence="2">NBRC 102520</strain>
    </source>
</reference>
<organism evidence="1 2">
    <name type="scientific">Bradyrhizobium iriomotense</name>
    <dbReference type="NCBI Taxonomy" id="441950"/>
    <lineage>
        <taxon>Bacteria</taxon>
        <taxon>Pseudomonadati</taxon>
        <taxon>Pseudomonadota</taxon>
        <taxon>Alphaproteobacteria</taxon>
        <taxon>Hyphomicrobiales</taxon>
        <taxon>Nitrobacteraceae</taxon>
        <taxon>Bradyrhizobium</taxon>
    </lineage>
</organism>
<dbReference type="Proteomes" id="UP001156905">
    <property type="component" value="Unassembled WGS sequence"/>
</dbReference>
<sequence length="152" mass="17035">MTRGRKPGSRSVHPDVFPFIWISVRDWCEREEARTGKSSVKKACDALASIGIRSAIGGNRDALADANAKRKKRWPCFEIDPVSSRLRPSAAGSIFISHAITNGDSLRARYYEANRIAKSDPRVRAAWIKMWRQMQEAEARQAAAKPRNLVAN</sequence>
<dbReference type="EMBL" id="BSOW01000021">
    <property type="protein sequence ID" value="GLR88874.1"/>
    <property type="molecule type" value="Genomic_DNA"/>
</dbReference>
<comment type="caution">
    <text evidence="1">The sequence shown here is derived from an EMBL/GenBank/DDBJ whole genome shotgun (WGS) entry which is preliminary data.</text>
</comment>
<proteinExistence type="predicted"/>
<evidence type="ECO:0000313" key="2">
    <source>
        <dbReference type="Proteomes" id="UP001156905"/>
    </source>
</evidence>
<protein>
    <submittedName>
        <fullName evidence="1">Uncharacterized protein</fullName>
    </submittedName>
</protein>
<keyword evidence="2" id="KW-1185">Reference proteome</keyword>
<accession>A0ABQ6B368</accession>
<evidence type="ECO:0000313" key="1">
    <source>
        <dbReference type="EMBL" id="GLR88874.1"/>
    </source>
</evidence>